<dbReference type="InterPro" id="IPR020846">
    <property type="entry name" value="MFS_dom"/>
</dbReference>
<feature type="transmembrane region" description="Helical" evidence="7">
    <location>
        <begin position="369"/>
        <end position="391"/>
    </location>
</feature>
<evidence type="ECO:0000313" key="10">
    <source>
        <dbReference type="Proteomes" id="UP001190700"/>
    </source>
</evidence>
<keyword evidence="4 7" id="KW-1133">Transmembrane helix</keyword>
<feature type="transmembrane region" description="Helical" evidence="7">
    <location>
        <begin position="272"/>
        <end position="290"/>
    </location>
</feature>
<evidence type="ECO:0000256" key="6">
    <source>
        <dbReference type="SAM" id="MobiDB-lite"/>
    </source>
</evidence>
<reference evidence="9 10" key="1">
    <citation type="journal article" date="2015" name="Genome Biol. Evol.">
        <title>Comparative Genomics of a Bacterivorous Green Alga Reveals Evolutionary Causalities and Consequences of Phago-Mixotrophic Mode of Nutrition.</title>
        <authorList>
            <person name="Burns J.A."/>
            <person name="Paasch A."/>
            <person name="Narechania A."/>
            <person name="Kim E."/>
        </authorList>
    </citation>
    <scope>NUCLEOTIDE SEQUENCE [LARGE SCALE GENOMIC DNA]</scope>
    <source>
        <strain evidence="9 10">PLY_AMNH</strain>
    </source>
</reference>
<dbReference type="PRINTS" id="PR00171">
    <property type="entry name" value="SUGRTRNSPORT"/>
</dbReference>
<evidence type="ECO:0000313" key="9">
    <source>
        <dbReference type="EMBL" id="KAK3245447.1"/>
    </source>
</evidence>
<dbReference type="Proteomes" id="UP001190700">
    <property type="component" value="Unassembled WGS sequence"/>
</dbReference>
<keyword evidence="3 7" id="KW-0812">Transmembrane</keyword>
<feature type="transmembrane region" description="Helical" evidence="7">
    <location>
        <begin position="105"/>
        <end position="124"/>
    </location>
</feature>
<evidence type="ECO:0000256" key="5">
    <source>
        <dbReference type="ARBA" id="ARBA00023136"/>
    </source>
</evidence>
<dbReference type="PROSITE" id="PS50850">
    <property type="entry name" value="MFS"/>
    <property type="match status" value="1"/>
</dbReference>
<dbReference type="Pfam" id="PF00083">
    <property type="entry name" value="Sugar_tr"/>
    <property type="match status" value="2"/>
</dbReference>
<dbReference type="AlphaFoldDB" id="A0AAE0BZ47"/>
<dbReference type="Gene3D" id="1.20.1250.20">
    <property type="entry name" value="MFS general substrate transporter like domains"/>
    <property type="match status" value="2"/>
</dbReference>
<dbReference type="SUPFAM" id="SSF103473">
    <property type="entry name" value="MFS general substrate transporter"/>
    <property type="match status" value="1"/>
</dbReference>
<feature type="transmembrane region" description="Helical" evidence="7">
    <location>
        <begin position="233"/>
        <end position="252"/>
    </location>
</feature>
<dbReference type="InterPro" id="IPR050360">
    <property type="entry name" value="MFS_Sugar_Transporters"/>
</dbReference>
<gene>
    <name evidence="9" type="ORF">CYMTET_44980</name>
</gene>
<evidence type="ECO:0000256" key="3">
    <source>
        <dbReference type="ARBA" id="ARBA00022692"/>
    </source>
</evidence>
<dbReference type="PROSITE" id="PS00217">
    <property type="entry name" value="SUGAR_TRANSPORT_2"/>
    <property type="match status" value="1"/>
</dbReference>
<dbReference type="PANTHER" id="PTHR48022">
    <property type="entry name" value="PLASTIDIC GLUCOSE TRANSPORTER 4"/>
    <property type="match status" value="1"/>
</dbReference>
<evidence type="ECO:0000256" key="7">
    <source>
        <dbReference type="SAM" id="Phobius"/>
    </source>
</evidence>
<feature type="domain" description="Major facilitator superfamily (MFS) profile" evidence="8">
    <location>
        <begin position="108"/>
        <end position="611"/>
    </location>
</feature>
<feature type="compositionally biased region" description="Polar residues" evidence="6">
    <location>
        <begin position="35"/>
        <end position="45"/>
    </location>
</feature>
<comment type="subcellular location">
    <subcellularLocation>
        <location evidence="1">Membrane</location>
        <topology evidence="1">Multi-pass membrane protein</topology>
    </subcellularLocation>
</comment>
<dbReference type="InterPro" id="IPR005828">
    <property type="entry name" value="MFS_sugar_transport-like"/>
</dbReference>
<dbReference type="PANTHER" id="PTHR48022:SF2">
    <property type="entry name" value="PLASTIDIC GLUCOSE TRANSPORTER 4"/>
    <property type="match status" value="1"/>
</dbReference>
<evidence type="ECO:0000259" key="8">
    <source>
        <dbReference type="PROSITE" id="PS50850"/>
    </source>
</evidence>
<dbReference type="EMBL" id="LGRX02030630">
    <property type="protein sequence ID" value="KAK3245447.1"/>
    <property type="molecule type" value="Genomic_DNA"/>
</dbReference>
<sequence length="628" mass="65797">MRALGMQASPRSGVLTCHRRARLVEVLRAKQKRLSTTVTSASSTQEKPKKIPKSPKRVIATPKVLNVFNFARDIASRSDTATEKRASKVKEVGETPEDQDIGPSLFLSSGVACLGAFLFGYHSAVINSPLNDLARDLGFPGDLALKGLTVSIMVAGGVFGGLGIGAVADKYGRQFALGATTIPLMLGSVLSAVAPSSSFMLAGRLIAGVGVGASSGLVPLYLSEVAPPRIRGFLGSVRRFAFVIGCLSAFLLVDPLSGGDVGESPEGWWRGLFWFAALPAALQFAGVISGQCEESPSWLMQQGREKESRRALAKLQNIRGREAVAWQRKAIAASATDNKPSSDTKEKSALASMVDGVVMVFEERSRKQVYIGIGLCLLAAFSGSNTVIYYASSVFSELGLTGSGLLTALVGIPNMAGAVFGLVLTDKWGRRPLLLTSFGVMAGSLAILAAATYSMPTVSQEVPALCEGISGGTGGDLFLSVGSGEQFNYMSSICLDMGVPYAPLAVDAIAPTSGNSISTIAACTMVPIYVCAFSAGAGPVPWLLYNEIFPLRVRARATALCTGLNYAANAVVGSTFLPAVQYVGLSGTYATYAVLCLIGYVFTDILVIETKGRSLEEIELELTGGGTK</sequence>
<evidence type="ECO:0000256" key="1">
    <source>
        <dbReference type="ARBA" id="ARBA00004141"/>
    </source>
</evidence>
<dbReference type="InterPro" id="IPR003663">
    <property type="entry name" value="Sugar/inositol_transpt"/>
</dbReference>
<feature type="transmembrane region" description="Helical" evidence="7">
    <location>
        <begin position="433"/>
        <end position="453"/>
    </location>
</feature>
<feature type="transmembrane region" description="Helical" evidence="7">
    <location>
        <begin position="144"/>
        <end position="168"/>
    </location>
</feature>
<feature type="transmembrane region" description="Helical" evidence="7">
    <location>
        <begin position="201"/>
        <end position="221"/>
    </location>
</feature>
<proteinExistence type="inferred from homology"/>
<dbReference type="InterPro" id="IPR005829">
    <property type="entry name" value="Sugar_transporter_CS"/>
</dbReference>
<protein>
    <recommendedName>
        <fullName evidence="8">Major facilitator superfamily (MFS) profile domain-containing protein</fullName>
    </recommendedName>
</protein>
<dbReference type="CDD" id="cd17315">
    <property type="entry name" value="MFS_GLUT_like"/>
    <property type="match status" value="1"/>
</dbReference>
<name>A0AAE0BZ47_9CHLO</name>
<comment type="caution">
    <text evidence="9">The sequence shown here is derived from an EMBL/GenBank/DDBJ whole genome shotgun (WGS) entry which is preliminary data.</text>
</comment>
<feature type="transmembrane region" description="Helical" evidence="7">
    <location>
        <begin position="557"/>
        <end position="577"/>
    </location>
</feature>
<feature type="transmembrane region" description="Helical" evidence="7">
    <location>
        <begin position="589"/>
        <end position="608"/>
    </location>
</feature>
<feature type="transmembrane region" description="Helical" evidence="7">
    <location>
        <begin position="403"/>
        <end position="424"/>
    </location>
</feature>
<organism evidence="9 10">
    <name type="scientific">Cymbomonas tetramitiformis</name>
    <dbReference type="NCBI Taxonomy" id="36881"/>
    <lineage>
        <taxon>Eukaryota</taxon>
        <taxon>Viridiplantae</taxon>
        <taxon>Chlorophyta</taxon>
        <taxon>Pyramimonadophyceae</taxon>
        <taxon>Pyramimonadales</taxon>
        <taxon>Pyramimonadaceae</taxon>
        <taxon>Cymbomonas</taxon>
    </lineage>
</organism>
<feature type="transmembrane region" description="Helical" evidence="7">
    <location>
        <begin position="526"/>
        <end position="545"/>
    </location>
</feature>
<keyword evidence="5 7" id="KW-0472">Membrane</keyword>
<feature type="region of interest" description="Disordered" evidence="6">
    <location>
        <begin position="35"/>
        <end position="54"/>
    </location>
</feature>
<accession>A0AAE0BZ47</accession>
<evidence type="ECO:0000256" key="4">
    <source>
        <dbReference type="ARBA" id="ARBA00022989"/>
    </source>
</evidence>
<comment type="similarity">
    <text evidence="2">Belongs to the major facilitator superfamily. Sugar transporter (TC 2.A.1.1) family.</text>
</comment>
<dbReference type="GO" id="GO:0005351">
    <property type="term" value="F:carbohydrate:proton symporter activity"/>
    <property type="evidence" value="ECO:0007669"/>
    <property type="project" value="TreeGrafter"/>
</dbReference>
<feature type="transmembrane region" description="Helical" evidence="7">
    <location>
        <begin position="175"/>
        <end position="195"/>
    </location>
</feature>
<evidence type="ECO:0000256" key="2">
    <source>
        <dbReference type="ARBA" id="ARBA00010992"/>
    </source>
</evidence>
<dbReference type="InterPro" id="IPR036259">
    <property type="entry name" value="MFS_trans_sf"/>
</dbReference>
<keyword evidence="10" id="KW-1185">Reference proteome</keyword>
<dbReference type="GO" id="GO:0016020">
    <property type="term" value="C:membrane"/>
    <property type="evidence" value="ECO:0007669"/>
    <property type="project" value="UniProtKB-SubCell"/>
</dbReference>